<dbReference type="Gene3D" id="1.10.357.10">
    <property type="entry name" value="Tetracycline Repressor, domain 2"/>
    <property type="match status" value="1"/>
</dbReference>
<reference evidence="7 8" key="1">
    <citation type="submission" date="2023-07" db="EMBL/GenBank/DDBJ databases">
        <title>Sorghum-associated microbial communities from plants grown in Nebraska, USA.</title>
        <authorList>
            <person name="Schachtman D."/>
        </authorList>
    </citation>
    <scope>NUCLEOTIDE SEQUENCE [LARGE SCALE GENOMIC DNA]</scope>
    <source>
        <strain evidence="7 8">BE313</strain>
    </source>
</reference>
<evidence type="ECO:0000256" key="2">
    <source>
        <dbReference type="ARBA" id="ARBA00023015"/>
    </source>
</evidence>
<dbReference type="SUPFAM" id="SSF46689">
    <property type="entry name" value="Homeodomain-like"/>
    <property type="match status" value="1"/>
</dbReference>
<keyword evidence="1" id="KW-0678">Repressor</keyword>
<name>A0ABU2CBZ1_9BURK</name>
<gene>
    <name evidence="7" type="ORF">J2X19_003556</name>
</gene>
<accession>A0ABU2CBZ1</accession>
<comment type="caution">
    <text evidence="7">The sequence shown here is derived from an EMBL/GenBank/DDBJ whole genome shotgun (WGS) entry which is preliminary data.</text>
</comment>
<protein>
    <submittedName>
        <fullName evidence="7">AcrR family transcriptional regulator</fullName>
    </submittedName>
</protein>
<keyword evidence="4" id="KW-0804">Transcription</keyword>
<dbReference type="PANTHER" id="PTHR30055:SF234">
    <property type="entry name" value="HTH-TYPE TRANSCRIPTIONAL REGULATOR BETI"/>
    <property type="match status" value="1"/>
</dbReference>
<feature type="domain" description="HTH tetR-type" evidence="6">
    <location>
        <begin position="20"/>
        <end position="80"/>
    </location>
</feature>
<dbReference type="RefSeq" id="WP_310375153.1">
    <property type="nucleotide sequence ID" value="NZ_JAVDXT010000003.1"/>
</dbReference>
<dbReference type="InterPro" id="IPR001647">
    <property type="entry name" value="HTH_TetR"/>
</dbReference>
<evidence type="ECO:0000256" key="1">
    <source>
        <dbReference type="ARBA" id="ARBA00022491"/>
    </source>
</evidence>
<dbReference type="PANTHER" id="PTHR30055">
    <property type="entry name" value="HTH-TYPE TRANSCRIPTIONAL REGULATOR RUTR"/>
    <property type="match status" value="1"/>
</dbReference>
<dbReference type="InterPro" id="IPR050109">
    <property type="entry name" value="HTH-type_TetR-like_transc_reg"/>
</dbReference>
<dbReference type="PRINTS" id="PR00455">
    <property type="entry name" value="HTHTETR"/>
</dbReference>
<dbReference type="EMBL" id="JAVDXT010000003">
    <property type="protein sequence ID" value="MDR7378862.1"/>
    <property type="molecule type" value="Genomic_DNA"/>
</dbReference>
<dbReference type="PROSITE" id="PS50977">
    <property type="entry name" value="HTH_TETR_2"/>
    <property type="match status" value="1"/>
</dbReference>
<evidence type="ECO:0000256" key="3">
    <source>
        <dbReference type="ARBA" id="ARBA00023125"/>
    </source>
</evidence>
<feature type="DNA-binding region" description="H-T-H motif" evidence="5">
    <location>
        <begin position="43"/>
        <end position="62"/>
    </location>
</feature>
<dbReference type="Pfam" id="PF00440">
    <property type="entry name" value="TetR_N"/>
    <property type="match status" value="1"/>
</dbReference>
<keyword evidence="2" id="KW-0805">Transcription regulation</keyword>
<keyword evidence="3 5" id="KW-0238">DNA-binding</keyword>
<keyword evidence="8" id="KW-1185">Reference proteome</keyword>
<dbReference type="Proteomes" id="UP001180487">
    <property type="component" value="Unassembled WGS sequence"/>
</dbReference>
<dbReference type="PROSITE" id="PS01081">
    <property type="entry name" value="HTH_TETR_1"/>
    <property type="match status" value="1"/>
</dbReference>
<organism evidence="7 8">
    <name type="scientific">Rhodoferax ferrireducens</name>
    <dbReference type="NCBI Taxonomy" id="192843"/>
    <lineage>
        <taxon>Bacteria</taxon>
        <taxon>Pseudomonadati</taxon>
        <taxon>Pseudomonadota</taxon>
        <taxon>Betaproteobacteria</taxon>
        <taxon>Burkholderiales</taxon>
        <taxon>Comamonadaceae</taxon>
        <taxon>Rhodoferax</taxon>
    </lineage>
</organism>
<sequence length="208" mass="22591">MKPALTPKSPKVSFKQQMLQAREEAIVQTVNRLLAEKGFEAMTVDEVAAGVGIAKASLYKHFPSKEDLAAAAMVRVLHRTQAFLLTLPPTDTPLAKLKAMVRWAMEVQLAGEMPSLPSQNSSLRANLMGNQAYLEALVQVSDQLGGWIQAAQKAGQINPQFPAIAVLYTLYARACDPVLGFLQASGQHSDSQIIDWVLGTCFEGLNAR</sequence>
<evidence type="ECO:0000259" key="6">
    <source>
        <dbReference type="PROSITE" id="PS50977"/>
    </source>
</evidence>
<dbReference type="InterPro" id="IPR023772">
    <property type="entry name" value="DNA-bd_HTH_TetR-type_CS"/>
</dbReference>
<evidence type="ECO:0000256" key="4">
    <source>
        <dbReference type="ARBA" id="ARBA00023163"/>
    </source>
</evidence>
<evidence type="ECO:0000256" key="5">
    <source>
        <dbReference type="PROSITE-ProRule" id="PRU00335"/>
    </source>
</evidence>
<dbReference type="InterPro" id="IPR009057">
    <property type="entry name" value="Homeodomain-like_sf"/>
</dbReference>
<proteinExistence type="predicted"/>
<evidence type="ECO:0000313" key="8">
    <source>
        <dbReference type="Proteomes" id="UP001180487"/>
    </source>
</evidence>
<evidence type="ECO:0000313" key="7">
    <source>
        <dbReference type="EMBL" id="MDR7378862.1"/>
    </source>
</evidence>